<evidence type="ECO:0008006" key="4">
    <source>
        <dbReference type="Google" id="ProtNLM"/>
    </source>
</evidence>
<dbReference type="PROSITE" id="PS51257">
    <property type="entry name" value="PROKAR_LIPOPROTEIN"/>
    <property type="match status" value="1"/>
</dbReference>
<accession>A0ABP3GNJ8</accession>
<feature type="chain" id="PRO_5047006831" description="Lipoprotein" evidence="1">
    <location>
        <begin position="24"/>
        <end position="124"/>
    </location>
</feature>
<dbReference type="EMBL" id="BAAABW010000015">
    <property type="protein sequence ID" value="GAA0348925.1"/>
    <property type="molecule type" value="Genomic_DNA"/>
</dbReference>
<reference evidence="3" key="1">
    <citation type="journal article" date="2019" name="Int. J. Syst. Evol. Microbiol.">
        <title>The Global Catalogue of Microorganisms (GCM) 10K type strain sequencing project: providing services to taxonomists for standard genome sequencing and annotation.</title>
        <authorList>
            <consortium name="The Broad Institute Genomics Platform"/>
            <consortium name="The Broad Institute Genome Sequencing Center for Infectious Disease"/>
            <person name="Wu L."/>
            <person name="Ma J."/>
        </authorList>
    </citation>
    <scope>NUCLEOTIDE SEQUENCE [LARGE SCALE GENOMIC DNA]</scope>
    <source>
        <strain evidence="3">JCM 4565</strain>
    </source>
</reference>
<dbReference type="RefSeq" id="WP_344118038.1">
    <property type="nucleotide sequence ID" value="NZ_BAAABW010000015.1"/>
</dbReference>
<proteinExistence type="predicted"/>
<comment type="caution">
    <text evidence="2">The sequence shown here is derived from an EMBL/GenBank/DDBJ whole genome shotgun (WGS) entry which is preliminary data.</text>
</comment>
<sequence>MRLRVVAAAVAGVLACGACSTTAERMNGVAANLAGDGVGDVTLRKAGVELKGGLSCTATPQVRHQGWLAFECTSTTPDGKAVRLAGSVTDAVNDDEGKGTTRGDFTGTVDGHEVLRTHCLGSCA</sequence>
<feature type="signal peptide" evidence="1">
    <location>
        <begin position="1"/>
        <end position="23"/>
    </location>
</feature>
<keyword evidence="1" id="KW-0732">Signal</keyword>
<gene>
    <name evidence="2" type="ORF">GCM10010319_27040</name>
</gene>
<evidence type="ECO:0000313" key="2">
    <source>
        <dbReference type="EMBL" id="GAA0348925.1"/>
    </source>
</evidence>
<evidence type="ECO:0000313" key="3">
    <source>
        <dbReference type="Proteomes" id="UP001500063"/>
    </source>
</evidence>
<evidence type="ECO:0000256" key="1">
    <source>
        <dbReference type="SAM" id="SignalP"/>
    </source>
</evidence>
<keyword evidence="3" id="KW-1185">Reference proteome</keyword>
<organism evidence="2 3">
    <name type="scientific">Streptomyces blastmyceticus</name>
    <dbReference type="NCBI Taxonomy" id="68180"/>
    <lineage>
        <taxon>Bacteria</taxon>
        <taxon>Bacillati</taxon>
        <taxon>Actinomycetota</taxon>
        <taxon>Actinomycetes</taxon>
        <taxon>Kitasatosporales</taxon>
        <taxon>Streptomycetaceae</taxon>
        <taxon>Streptomyces</taxon>
    </lineage>
</organism>
<protein>
    <recommendedName>
        <fullName evidence="4">Lipoprotein</fullName>
    </recommendedName>
</protein>
<name>A0ABP3GNJ8_9ACTN</name>
<dbReference type="Proteomes" id="UP001500063">
    <property type="component" value="Unassembled WGS sequence"/>
</dbReference>